<dbReference type="Proteomes" id="UP001597546">
    <property type="component" value="Unassembled WGS sequence"/>
</dbReference>
<gene>
    <name evidence="1" type="ORF">ACFSSE_01670</name>
</gene>
<accession>A0ABW5TM87</accession>
<dbReference type="EMBL" id="JBHULV010000008">
    <property type="protein sequence ID" value="MFD2730402.1"/>
    <property type="molecule type" value="Genomic_DNA"/>
</dbReference>
<evidence type="ECO:0000313" key="2">
    <source>
        <dbReference type="Proteomes" id="UP001597546"/>
    </source>
</evidence>
<organism evidence="1 2">
    <name type="scientific">Pedobacter alpinus</name>
    <dbReference type="NCBI Taxonomy" id="1590643"/>
    <lineage>
        <taxon>Bacteria</taxon>
        <taxon>Pseudomonadati</taxon>
        <taxon>Bacteroidota</taxon>
        <taxon>Sphingobacteriia</taxon>
        <taxon>Sphingobacteriales</taxon>
        <taxon>Sphingobacteriaceae</taxon>
        <taxon>Pedobacter</taxon>
    </lineage>
</organism>
<reference evidence="2" key="1">
    <citation type="journal article" date="2019" name="Int. J. Syst. Evol. Microbiol.">
        <title>The Global Catalogue of Microorganisms (GCM) 10K type strain sequencing project: providing services to taxonomists for standard genome sequencing and annotation.</title>
        <authorList>
            <consortium name="The Broad Institute Genomics Platform"/>
            <consortium name="The Broad Institute Genome Sequencing Center for Infectious Disease"/>
            <person name="Wu L."/>
            <person name="Ma J."/>
        </authorList>
    </citation>
    <scope>NUCLEOTIDE SEQUENCE [LARGE SCALE GENOMIC DNA]</scope>
    <source>
        <strain evidence="2">KCTC 42456</strain>
    </source>
</reference>
<protein>
    <submittedName>
        <fullName evidence="1">Uncharacterized protein</fullName>
    </submittedName>
</protein>
<proteinExistence type="predicted"/>
<evidence type="ECO:0000313" key="1">
    <source>
        <dbReference type="EMBL" id="MFD2730402.1"/>
    </source>
</evidence>
<name>A0ABW5TM87_9SPHI</name>
<comment type="caution">
    <text evidence="1">The sequence shown here is derived from an EMBL/GenBank/DDBJ whole genome shotgun (WGS) entry which is preliminary data.</text>
</comment>
<sequence length="63" mass="7046">MNRKTPGVYITELENIAFTKNADVLVTQISLLVADLNRYMKSVTNVQGRFGDIGHTGRSGWFT</sequence>
<dbReference type="RefSeq" id="WP_379040863.1">
    <property type="nucleotide sequence ID" value="NZ_JBHSKW010000005.1"/>
</dbReference>
<keyword evidence="2" id="KW-1185">Reference proteome</keyword>